<dbReference type="OrthoDB" id="9795613at2"/>
<dbReference type="GO" id="GO:0003824">
    <property type="term" value="F:catalytic activity"/>
    <property type="evidence" value="ECO:0007669"/>
    <property type="project" value="InterPro"/>
</dbReference>
<organism evidence="3 4">
    <name type="scientific">Roseovarius lutimaris</name>
    <dbReference type="NCBI Taxonomy" id="1005928"/>
    <lineage>
        <taxon>Bacteria</taxon>
        <taxon>Pseudomonadati</taxon>
        <taxon>Pseudomonadota</taxon>
        <taxon>Alphaproteobacteria</taxon>
        <taxon>Rhodobacterales</taxon>
        <taxon>Roseobacteraceae</taxon>
        <taxon>Roseovarius</taxon>
    </lineage>
</organism>
<dbReference type="CDD" id="cd06558">
    <property type="entry name" value="crotonase-like"/>
    <property type="match status" value="1"/>
</dbReference>
<dbReference type="Proteomes" id="UP000198599">
    <property type="component" value="Unassembled WGS sequence"/>
</dbReference>
<evidence type="ECO:0000256" key="1">
    <source>
        <dbReference type="ARBA" id="ARBA00005254"/>
    </source>
</evidence>
<comment type="similarity">
    <text evidence="1 2">Belongs to the enoyl-CoA hydratase/isomerase family.</text>
</comment>
<gene>
    <name evidence="3" type="ORF">SAMN04487859_117115</name>
</gene>
<dbReference type="InterPro" id="IPR029045">
    <property type="entry name" value="ClpP/crotonase-like_dom_sf"/>
</dbReference>
<dbReference type="PANTHER" id="PTHR43802:SF1">
    <property type="entry name" value="IP11341P-RELATED"/>
    <property type="match status" value="1"/>
</dbReference>
<dbReference type="InterPro" id="IPR001753">
    <property type="entry name" value="Enoyl-CoA_hydra/iso"/>
</dbReference>
<dbReference type="SUPFAM" id="SSF52096">
    <property type="entry name" value="ClpP/crotonase"/>
    <property type="match status" value="1"/>
</dbReference>
<accession>A0A1I5EXI6</accession>
<dbReference type="Pfam" id="PF00378">
    <property type="entry name" value="ECH_1"/>
    <property type="match status" value="1"/>
</dbReference>
<name>A0A1I5EXI6_9RHOB</name>
<dbReference type="Gene3D" id="3.90.226.10">
    <property type="entry name" value="2-enoyl-CoA Hydratase, Chain A, domain 1"/>
    <property type="match status" value="1"/>
</dbReference>
<dbReference type="PROSITE" id="PS00166">
    <property type="entry name" value="ENOYL_COA_HYDRATASE"/>
    <property type="match status" value="1"/>
</dbReference>
<dbReference type="AlphaFoldDB" id="A0A1I5EXI6"/>
<evidence type="ECO:0000256" key="2">
    <source>
        <dbReference type="RuleBase" id="RU003707"/>
    </source>
</evidence>
<evidence type="ECO:0000313" key="3">
    <source>
        <dbReference type="EMBL" id="SFO16214.1"/>
    </source>
</evidence>
<dbReference type="EMBL" id="FOVP01000017">
    <property type="protein sequence ID" value="SFO16214.1"/>
    <property type="molecule type" value="Genomic_DNA"/>
</dbReference>
<dbReference type="RefSeq" id="WP_092840767.1">
    <property type="nucleotide sequence ID" value="NZ_FOVP01000017.1"/>
</dbReference>
<evidence type="ECO:0000313" key="4">
    <source>
        <dbReference type="Proteomes" id="UP000198599"/>
    </source>
</evidence>
<dbReference type="PANTHER" id="PTHR43802">
    <property type="entry name" value="ENOYL-COA HYDRATASE"/>
    <property type="match status" value="1"/>
</dbReference>
<dbReference type="InterPro" id="IPR018376">
    <property type="entry name" value="Enoyl-CoA_hyd/isom_CS"/>
</dbReference>
<dbReference type="STRING" id="1005928.SAMN04487859_117115"/>
<reference evidence="4" key="1">
    <citation type="submission" date="2016-10" db="EMBL/GenBank/DDBJ databases">
        <authorList>
            <person name="Varghese N."/>
            <person name="Submissions S."/>
        </authorList>
    </citation>
    <scope>NUCLEOTIDE SEQUENCE [LARGE SCALE GENOMIC DNA]</scope>
    <source>
        <strain evidence="4">DSM 28463</strain>
    </source>
</reference>
<keyword evidence="4" id="KW-1185">Reference proteome</keyword>
<sequence>MTDFTYQTVLSSLGEGGVRTITLNRPQSLNAMNRQLIDDVARAFQEANGDPATRAIILTGAGKAFCAGDDRREHVHPETEEEARDLVQAIQRATHAITLGAKPVVGAINGWAVGGGFEWAINCDFPIWAKSAQGFFPEVSLNLFVTGAVTSLLPALVGLNKAREMLFFGDRYGADELQKIGLAWKTVEDEALMETARQTARRLADLPTRSVRAMKRVLNTAAMPDMHRALHLETDATVAGFMDPETTRLLSDF</sequence>
<proteinExistence type="inferred from homology"/>
<protein>
    <submittedName>
        <fullName evidence="3">Enoyl-CoA hydratase/carnithine racemase</fullName>
    </submittedName>
</protein>